<organism evidence="5 6">
    <name type="scientific">Sulfuriferula multivorans</name>
    <dbReference type="NCBI Taxonomy" id="1559896"/>
    <lineage>
        <taxon>Bacteria</taxon>
        <taxon>Pseudomonadati</taxon>
        <taxon>Pseudomonadota</taxon>
        <taxon>Betaproteobacteria</taxon>
        <taxon>Nitrosomonadales</taxon>
        <taxon>Sulfuricellaceae</taxon>
        <taxon>Sulfuriferula</taxon>
    </lineage>
</organism>
<dbReference type="Pfam" id="PF02630">
    <property type="entry name" value="SCO1-SenC"/>
    <property type="match status" value="1"/>
</dbReference>
<dbReference type="InterPro" id="IPR036249">
    <property type="entry name" value="Thioredoxin-like_sf"/>
</dbReference>
<keyword evidence="4" id="KW-0472">Membrane</keyword>
<name>A0A401JDR9_9PROT</name>
<dbReference type="InterPro" id="IPR003782">
    <property type="entry name" value="SCO1/SenC"/>
</dbReference>
<sequence>MSNVSQPENKISRIKLLLLFGLFALPLAASYIAYYFWTPSGKTSNYGELLPVQMLTGVAGTEASGSAFSQKQLKGKWVMVMFDSGRCDASCREKLYTMRQVRTAQGAERDRLQRLWLVTDNVAPTSELMVDYPGTIVVTASKEMSAKFPANGQVADYIYLVDPLGNLMMRFPKKPNPSGMIKDIKHLLKTSQIG</sequence>
<keyword evidence="6" id="KW-1185">Reference proteome</keyword>
<protein>
    <recommendedName>
        <fullName evidence="7">Cytochrome C oxidase subunit I</fullName>
    </recommendedName>
</protein>
<dbReference type="RefSeq" id="WP_124704597.1">
    <property type="nucleotide sequence ID" value="NZ_BGOW01000014.1"/>
</dbReference>
<gene>
    <name evidence="5" type="ORF">SFMTTN_1612</name>
</gene>
<dbReference type="EMBL" id="BGOW01000014">
    <property type="protein sequence ID" value="GBL45801.1"/>
    <property type="molecule type" value="Genomic_DNA"/>
</dbReference>
<keyword evidence="3" id="KW-1015">Disulfide bond</keyword>
<proteinExistence type="inferred from homology"/>
<feature type="transmembrane region" description="Helical" evidence="4">
    <location>
        <begin position="16"/>
        <end position="37"/>
    </location>
</feature>
<dbReference type="Proteomes" id="UP000286806">
    <property type="component" value="Unassembled WGS sequence"/>
</dbReference>
<comment type="caution">
    <text evidence="5">The sequence shown here is derived from an EMBL/GenBank/DDBJ whole genome shotgun (WGS) entry which is preliminary data.</text>
</comment>
<evidence type="ECO:0000256" key="4">
    <source>
        <dbReference type="SAM" id="Phobius"/>
    </source>
</evidence>
<feature type="binding site" evidence="2">
    <location>
        <position position="91"/>
    </location>
    <ligand>
        <name>Cu cation</name>
        <dbReference type="ChEBI" id="CHEBI:23378"/>
    </ligand>
</feature>
<accession>A0A401JDR9</accession>
<evidence type="ECO:0000256" key="3">
    <source>
        <dbReference type="PIRSR" id="PIRSR603782-2"/>
    </source>
</evidence>
<dbReference type="SUPFAM" id="SSF52833">
    <property type="entry name" value="Thioredoxin-like"/>
    <property type="match status" value="1"/>
</dbReference>
<dbReference type="Gene3D" id="3.40.30.10">
    <property type="entry name" value="Glutaredoxin"/>
    <property type="match status" value="1"/>
</dbReference>
<keyword evidence="2" id="KW-0186">Copper</keyword>
<evidence type="ECO:0000313" key="6">
    <source>
        <dbReference type="Proteomes" id="UP000286806"/>
    </source>
</evidence>
<dbReference type="AlphaFoldDB" id="A0A401JDR9"/>
<keyword evidence="4" id="KW-0812">Transmembrane</keyword>
<feature type="disulfide bond" description="Redox-active" evidence="3">
    <location>
        <begin position="87"/>
        <end position="91"/>
    </location>
</feature>
<evidence type="ECO:0000256" key="2">
    <source>
        <dbReference type="PIRSR" id="PIRSR603782-1"/>
    </source>
</evidence>
<feature type="binding site" evidence="2">
    <location>
        <position position="87"/>
    </location>
    <ligand>
        <name>Cu cation</name>
        <dbReference type="ChEBI" id="CHEBI:23378"/>
    </ligand>
</feature>
<dbReference type="GO" id="GO:0046872">
    <property type="term" value="F:metal ion binding"/>
    <property type="evidence" value="ECO:0007669"/>
    <property type="project" value="UniProtKB-KW"/>
</dbReference>
<keyword evidence="2" id="KW-0479">Metal-binding</keyword>
<dbReference type="OrthoDB" id="9180342at2"/>
<evidence type="ECO:0000313" key="5">
    <source>
        <dbReference type="EMBL" id="GBL45801.1"/>
    </source>
</evidence>
<evidence type="ECO:0008006" key="7">
    <source>
        <dbReference type="Google" id="ProtNLM"/>
    </source>
</evidence>
<comment type="similarity">
    <text evidence="1">Belongs to the SCO1/2 family.</text>
</comment>
<evidence type="ECO:0000256" key="1">
    <source>
        <dbReference type="ARBA" id="ARBA00010996"/>
    </source>
</evidence>
<reference evidence="5 6" key="1">
    <citation type="journal article" date="2019" name="Front. Microbiol.">
        <title>Genomes of Neutrophilic Sulfur-Oxidizing Chemolithoautotrophs Representing 9 Proteobacterial Species From 8 Genera.</title>
        <authorList>
            <person name="Watanabe T."/>
            <person name="Kojima H."/>
            <person name="Umezawa K."/>
            <person name="Hori C."/>
            <person name="Takasuka T.E."/>
            <person name="Kato Y."/>
            <person name="Fukui M."/>
        </authorList>
    </citation>
    <scope>NUCLEOTIDE SEQUENCE [LARGE SCALE GENOMIC DNA]</scope>
    <source>
        <strain evidence="5 6">TTN</strain>
    </source>
</reference>
<keyword evidence="4" id="KW-1133">Transmembrane helix</keyword>